<accession>A0A194S5D5</accession>
<evidence type="ECO:0000313" key="9">
    <source>
        <dbReference type="Proteomes" id="UP000053890"/>
    </source>
</evidence>
<dbReference type="GeneID" id="28974638"/>
<dbReference type="GO" id="GO:0008610">
    <property type="term" value="P:lipid biosynthetic process"/>
    <property type="evidence" value="ECO:0007669"/>
    <property type="project" value="InterPro"/>
</dbReference>
<name>A0A194S5D5_RHOGW</name>
<keyword evidence="4 6" id="KW-0472">Membrane</keyword>
<evidence type="ECO:0000256" key="1">
    <source>
        <dbReference type="ARBA" id="ARBA00004370"/>
    </source>
</evidence>
<organism evidence="8 9">
    <name type="scientific">Rhodotorula graminis (strain WP1)</name>
    <dbReference type="NCBI Taxonomy" id="578459"/>
    <lineage>
        <taxon>Eukaryota</taxon>
        <taxon>Fungi</taxon>
        <taxon>Dikarya</taxon>
        <taxon>Basidiomycota</taxon>
        <taxon>Pucciniomycotina</taxon>
        <taxon>Microbotryomycetes</taxon>
        <taxon>Sporidiobolales</taxon>
        <taxon>Sporidiobolaceae</taxon>
        <taxon>Rhodotorula</taxon>
    </lineage>
</organism>
<evidence type="ECO:0000259" key="7">
    <source>
        <dbReference type="Pfam" id="PF04116"/>
    </source>
</evidence>
<evidence type="ECO:0000256" key="4">
    <source>
        <dbReference type="ARBA" id="ARBA00023136"/>
    </source>
</evidence>
<feature type="transmembrane region" description="Helical" evidence="6">
    <location>
        <begin position="42"/>
        <end position="62"/>
    </location>
</feature>
<feature type="region of interest" description="Disordered" evidence="5">
    <location>
        <begin position="323"/>
        <end position="354"/>
    </location>
</feature>
<dbReference type="RefSeq" id="XP_018271846.1">
    <property type="nucleotide sequence ID" value="XM_018414190.1"/>
</dbReference>
<keyword evidence="2 6" id="KW-0812">Transmembrane</keyword>
<keyword evidence="9" id="KW-1185">Reference proteome</keyword>
<feature type="transmembrane region" description="Helical" evidence="6">
    <location>
        <begin position="158"/>
        <end position="176"/>
    </location>
</feature>
<dbReference type="Pfam" id="PF04116">
    <property type="entry name" value="FA_hydroxylase"/>
    <property type="match status" value="1"/>
</dbReference>
<proteinExistence type="predicted"/>
<evidence type="ECO:0000256" key="3">
    <source>
        <dbReference type="ARBA" id="ARBA00022989"/>
    </source>
</evidence>
<feature type="compositionally biased region" description="Basic and acidic residues" evidence="5">
    <location>
        <begin position="342"/>
        <end position="354"/>
    </location>
</feature>
<dbReference type="InterPro" id="IPR050307">
    <property type="entry name" value="Sterol_Desaturase_Related"/>
</dbReference>
<keyword evidence="3 6" id="KW-1133">Transmembrane helix</keyword>
<evidence type="ECO:0000256" key="5">
    <source>
        <dbReference type="SAM" id="MobiDB-lite"/>
    </source>
</evidence>
<dbReference type="GO" id="GO:0016020">
    <property type="term" value="C:membrane"/>
    <property type="evidence" value="ECO:0007669"/>
    <property type="project" value="UniProtKB-SubCell"/>
</dbReference>
<dbReference type="STRING" id="578459.A0A194S5D5"/>
<dbReference type="OrthoDB" id="408954at2759"/>
<dbReference type="InterPro" id="IPR006694">
    <property type="entry name" value="Fatty_acid_hydroxylase"/>
</dbReference>
<comment type="subcellular location">
    <subcellularLocation>
        <location evidence="1">Membrane</location>
    </subcellularLocation>
</comment>
<evidence type="ECO:0000313" key="8">
    <source>
        <dbReference type="EMBL" id="KPV75797.1"/>
    </source>
</evidence>
<feature type="domain" description="Fatty acid hydroxylase" evidence="7">
    <location>
        <begin position="170"/>
        <end position="305"/>
    </location>
</feature>
<evidence type="ECO:0000256" key="6">
    <source>
        <dbReference type="SAM" id="Phobius"/>
    </source>
</evidence>
<sequence length="354" mass="39709">MLNATSTAEASAPHFASPLPSASYPAYHVHRADLVPGMSDKVLSLVAPLVVYWAFSLFFHLLDSLNWAALERHRIHEPDEVKTKNRVTPAEVVKAVVLQQVIQTVVGFVWLVSDEEVVDPAGDLNQLGRTVAKVVVGAAGTRAGGEWMAKHGQRATELVYWWVWPTVQMAFAFFVLDGWQYMMHRTAHQVTFLYRTVHSWHHRLYVPYAYGALYNHPLEGFALDTCGSGLAHAMAGLSTRQAVLFFGLSTLKTVDDHCGFAFPWDPLQHLFGNNADYHDIHHQVAGLKKNYSQPWFISWDIFFNTRMTRAEYQAKLAKRLDDGEVPKSVVNGPNELAAPPTSERDGMALKEKVN</sequence>
<gene>
    <name evidence="8" type="ORF">RHOBADRAFT_43220</name>
</gene>
<dbReference type="AlphaFoldDB" id="A0A194S5D5"/>
<dbReference type="GO" id="GO:0005506">
    <property type="term" value="F:iron ion binding"/>
    <property type="evidence" value="ECO:0007669"/>
    <property type="project" value="InterPro"/>
</dbReference>
<protein>
    <recommendedName>
        <fullName evidence="7">Fatty acid hydroxylase domain-containing protein</fullName>
    </recommendedName>
</protein>
<evidence type="ECO:0000256" key="2">
    <source>
        <dbReference type="ARBA" id="ARBA00022692"/>
    </source>
</evidence>
<dbReference type="OMA" id="FFIFWDR"/>
<reference evidence="8 9" key="1">
    <citation type="journal article" date="2015" name="Front. Microbiol.">
        <title>Genome sequence of the plant growth promoting endophytic yeast Rhodotorula graminis WP1.</title>
        <authorList>
            <person name="Firrincieli A."/>
            <person name="Otillar R."/>
            <person name="Salamov A."/>
            <person name="Schmutz J."/>
            <person name="Khan Z."/>
            <person name="Redman R.S."/>
            <person name="Fleck N.D."/>
            <person name="Lindquist E."/>
            <person name="Grigoriev I.V."/>
            <person name="Doty S.L."/>
        </authorList>
    </citation>
    <scope>NUCLEOTIDE SEQUENCE [LARGE SCALE GENOMIC DNA]</scope>
    <source>
        <strain evidence="8 9">WP1</strain>
    </source>
</reference>
<dbReference type="Proteomes" id="UP000053890">
    <property type="component" value="Unassembled WGS sequence"/>
</dbReference>
<dbReference type="EMBL" id="KQ474077">
    <property type="protein sequence ID" value="KPV75797.1"/>
    <property type="molecule type" value="Genomic_DNA"/>
</dbReference>
<dbReference type="PANTHER" id="PTHR11863">
    <property type="entry name" value="STEROL DESATURASE"/>
    <property type="match status" value="1"/>
</dbReference>
<dbReference type="GO" id="GO:0016491">
    <property type="term" value="F:oxidoreductase activity"/>
    <property type="evidence" value="ECO:0007669"/>
    <property type="project" value="InterPro"/>
</dbReference>